<proteinExistence type="predicted"/>
<feature type="domain" description="DUF1541" evidence="3">
    <location>
        <begin position="88"/>
        <end position="139"/>
    </location>
</feature>
<evidence type="ECO:0000256" key="1">
    <source>
        <dbReference type="SAM" id="MobiDB-lite"/>
    </source>
</evidence>
<dbReference type="Proteomes" id="UP000031563">
    <property type="component" value="Unassembled WGS sequence"/>
</dbReference>
<dbReference type="Pfam" id="PF07563">
    <property type="entry name" value="DUF1541"/>
    <property type="match status" value="2"/>
</dbReference>
<accession>A0A0F5HNF0</accession>
<name>A0A0F5HNF0_BACTR</name>
<evidence type="ECO:0000259" key="3">
    <source>
        <dbReference type="Pfam" id="PF07563"/>
    </source>
</evidence>
<evidence type="ECO:0000313" key="4">
    <source>
        <dbReference type="EMBL" id="KKB34783.1"/>
    </source>
</evidence>
<protein>
    <recommendedName>
        <fullName evidence="3">DUF1541 domain-containing protein</fullName>
    </recommendedName>
</protein>
<reference evidence="4" key="1">
    <citation type="submission" date="2015-02" db="EMBL/GenBank/DDBJ databases">
        <title>Genome Assembly of Bacillaceae bacterium MTCC 8252.</title>
        <authorList>
            <person name="Verma A."/>
            <person name="Khatri I."/>
            <person name="Mual P."/>
            <person name="Subramanian S."/>
            <person name="Krishnamurthi S."/>
        </authorList>
    </citation>
    <scope>NUCLEOTIDE SEQUENCE [LARGE SCALE GENOMIC DNA]</scope>
    <source>
        <strain evidence="4">MTCC 8252</strain>
    </source>
</reference>
<feature type="domain" description="DUF1541" evidence="3">
    <location>
        <begin position="152"/>
        <end position="203"/>
    </location>
</feature>
<feature type="region of interest" description="Disordered" evidence="1">
    <location>
        <begin position="27"/>
        <end position="85"/>
    </location>
</feature>
<dbReference type="EMBL" id="JWIR02000079">
    <property type="protein sequence ID" value="KKB34783.1"/>
    <property type="molecule type" value="Genomic_DNA"/>
</dbReference>
<keyword evidence="2" id="KW-0732">Signal</keyword>
<evidence type="ECO:0000313" key="5">
    <source>
        <dbReference type="Proteomes" id="UP000031563"/>
    </source>
</evidence>
<gene>
    <name evidence="4" type="ORF">QY95_03736</name>
</gene>
<feature type="chain" id="PRO_5039132689" description="DUF1541 domain-containing protein" evidence="2">
    <location>
        <begin position="25"/>
        <end position="210"/>
    </location>
</feature>
<evidence type="ECO:0000256" key="2">
    <source>
        <dbReference type="SAM" id="SignalP"/>
    </source>
</evidence>
<dbReference type="PROSITE" id="PS51257">
    <property type="entry name" value="PROKAR_LIPOPROTEIN"/>
    <property type="match status" value="1"/>
</dbReference>
<sequence>MMKNKKFLSWVFTLVMALVLSACAGTDETEPANNENAETETNESTENQNTETDTSTEEGSGSHENMNHSSTGEVPEGLAKAENPTYPVGSQAVMNANHMPGMDGAVATIEGAFNTTVYSVTYTPTTGGEKVEDHKWVIHEELENAGEQPFQPGDEIVLNADHMEGMDGATAVIDSAEQTTIYMVSYTDTETGDEVTNHKWVTESELSPAE</sequence>
<dbReference type="Gene3D" id="2.30.30.1210">
    <property type="entry name" value="Domain of unknown function DUF1541"/>
    <property type="match status" value="1"/>
</dbReference>
<feature type="compositionally biased region" description="Low complexity" evidence="1">
    <location>
        <begin position="44"/>
        <end position="64"/>
    </location>
</feature>
<feature type="signal peptide" evidence="2">
    <location>
        <begin position="1"/>
        <end position="24"/>
    </location>
</feature>
<dbReference type="AlphaFoldDB" id="A0A0F5HNF0"/>
<dbReference type="STRING" id="1221996.QY95_03736"/>
<comment type="caution">
    <text evidence="4">The sequence shown here is derived from an EMBL/GenBank/DDBJ whole genome shotgun (WGS) entry which is preliminary data.</text>
</comment>
<organism evidence="4 5">
    <name type="scientific">Bacillus thermotolerans</name>
    <name type="common">Quasibacillus thermotolerans</name>
    <dbReference type="NCBI Taxonomy" id="1221996"/>
    <lineage>
        <taxon>Bacteria</taxon>
        <taxon>Bacillati</taxon>
        <taxon>Bacillota</taxon>
        <taxon>Bacilli</taxon>
        <taxon>Bacillales</taxon>
        <taxon>Bacillaceae</taxon>
        <taxon>Bacillus</taxon>
    </lineage>
</organism>
<dbReference type="InterPro" id="IPR011438">
    <property type="entry name" value="DUF1541"/>
</dbReference>
<keyword evidence="5" id="KW-1185">Reference proteome</keyword>